<accession>A0AAD5JHN7</accession>
<reference evidence="2" key="1">
    <citation type="journal article" date="2022" name="Plant J.">
        <title>Strategies of tolerance reflected in two North American maple genomes.</title>
        <authorList>
            <person name="McEvoy S.L."/>
            <person name="Sezen U.U."/>
            <person name="Trouern-Trend A."/>
            <person name="McMahon S.M."/>
            <person name="Schaberg P.G."/>
            <person name="Yang J."/>
            <person name="Wegrzyn J.L."/>
            <person name="Swenson N.G."/>
        </authorList>
    </citation>
    <scope>NUCLEOTIDE SEQUENCE</scope>
    <source>
        <strain evidence="2">91603</strain>
    </source>
</reference>
<evidence type="ECO:0000313" key="2">
    <source>
        <dbReference type="EMBL" id="KAI9200003.1"/>
    </source>
</evidence>
<dbReference type="AlphaFoldDB" id="A0AAD5JHN7"/>
<feature type="region of interest" description="Disordered" evidence="1">
    <location>
        <begin position="1"/>
        <end position="22"/>
    </location>
</feature>
<dbReference type="Proteomes" id="UP001064489">
    <property type="component" value="Chromosome 9"/>
</dbReference>
<feature type="region of interest" description="Disordered" evidence="1">
    <location>
        <begin position="36"/>
        <end position="56"/>
    </location>
</feature>
<dbReference type="SUPFAM" id="SSF52096">
    <property type="entry name" value="ClpP/crotonase"/>
    <property type="match status" value="1"/>
</dbReference>
<dbReference type="PANTHER" id="PTHR48481:SF1">
    <property type="entry name" value="ATP-DEPENDENT CLP PROTEASE PROTEOLYTIC SUBUNIT"/>
    <property type="match status" value="1"/>
</dbReference>
<dbReference type="PANTHER" id="PTHR48481">
    <property type="entry name" value="ATP-DEPENDENT CLP PROTEASE PROTEOLYTIC SUBUNIT"/>
    <property type="match status" value="1"/>
</dbReference>
<organism evidence="2 3">
    <name type="scientific">Acer negundo</name>
    <name type="common">Box elder</name>
    <dbReference type="NCBI Taxonomy" id="4023"/>
    <lineage>
        <taxon>Eukaryota</taxon>
        <taxon>Viridiplantae</taxon>
        <taxon>Streptophyta</taxon>
        <taxon>Embryophyta</taxon>
        <taxon>Tracheophyta</taxon>
        <taxon>Spermatophyta</taxon>
        <taxon>Magnoliopsida</taxon>
        <taxon>eudicotyledons</taxon>
        <taxon>Gunneridae</taxon>
        <taxon>Pentapetalae</taxon>
        <taxon>rosids</taxon>
        <taxon>malvids</taxon>
        <taxon>Sapindales</taxon>
        <taxon>Sapindaceae</taxon>
        <taxon>Hippocastanoideae</taxon>
        <taxon>Acereae</taxon>
        <taxon>Acer</taxon>
    </lineage>
</organism>
<dbReference type="InterPro" id="IPR023562">
    <property type="entry name" value="ClpP/TepA"/>
</dbReference>
<evidence type="ECO:0000256" key="1">
    <source>
        <dbReference type="SAM" id="MobiDB-lite"/>
    </source>
</evidence>
<name>A0AAD5JHN7_ACENE</name>
<keyword evidence="3" id="KW-1185">Reference proteome</keyword>
<dbReference type="Pfam" id="PF00574">
    <property type="entry name" value="CLP_protease"/>
    <property type="match status" value="1"/>
</dbReference>
<evidence type="ECO:0000313" key="3">
    <source>
        <dbReference type="Proteomes" id="UP001064489"/>
    </source>
</evidence>
<protein>
    <recommendedName>
        <fullName evidence="4">ATP-dependent Clp protease proteolytic subunit</fullName>
    </recommendedName>
</protein>
<proteinExistence type="predicted"/>
<comment type="caution">
    <text evidence="2">The sequence shown here is derived from an EMBL/GenBank/DDBJ whole genome shotgun (WGS) entry which is preliminary data.</text>
</comment>
<gene>
    <name evidence="2" type="ORF">LWI28_001362</name>
</gene>
<sequence>MPSMIKSTEDLHRSPGVATQGHLHAHRILVAKQVMHEGIQTPPKTKQPRETKLHSYPTRKQECKIKKLDMEAEELLKLREILTRVYVQRTSKPLWVVSKDMERDTFMSATEAQTHGIVDFVAVG</sequence>
<dbReference type="Gene3D" id="3.90.226.10">
    <property type="entry name" value="2-enoyl-CoA Hydratase, Chain A, domain 1"/>
    <property type="match status" value="1"/>
</dbReference>
<dbReference type="InterPro" id="IPR029045">
    <property type="entry name" value="ClpP/crotonase-like_dom_sf"/>
</dbReference>
<reference evidence="2" key="2">
    <citation type="submission" date="2023-02" db="EMBL/GenBank/DDBJ databases">
        <authorList>
            <person name="Swenson N.G."/>
            <person name="Wegrzyn J.L."/>
            <person name="Mcevoy S.L."/>
        </authorList>
    </citation>
    <scope>NUCLEOTIDE SEQUENCE</scope>
    <source>
        <strain evidence="2">91603</strain>
        <tissue evidence="2">Leaf</tissue>
    </source>
</reference>
<feature type="compositionally biased region" description="Basic and acidic residues" evidence="1">
    <location>
        <begin position="47"/>
        <end position="56"/>
    </location>
</feature>
<evidence type="ECO:0008006" key="4">
    <source>
        <dbReference type="Google" id="ProtNLM"/>
    </source>
</evidence>
<dbReference type="EMBL" id="JAJSOW010000001">
    <property type="protein sequence ID" value="KAI9200003.1"/>
    <property type="molecule type" value="Genomic_DNA"/>
</dbReference>